<evidence type="ECO:0000256" key="3">
    <source>
        <dbReference type="ARBA" id="ARBA00022679"/>
    </source>
</evidence>
<dbReference type="InterPro" id="IPR051052">
    <property type="entry name" value="Diverse_substrate_MTase"/>
</dbReference>
<keyword evidence="6" id="KW-1185">Reference proteome</keyword>
<gene>
    <name evidence="5" type="ORF">LAMI_0H14070G</name>
</gene>
<keyword evidence="3" id="KW-0808">Transferase</keyword>
<comment type="similarity">
    <text evidence="1">Belongs to the methyltransferase superfamily.</text>
</comment>
<keyword evidence="2" id="KW-0489">Methyltransferase</keyword>
<dbReference type="AlphaFoldDB" id="A0A1G4KI57"/>
<dbReference type="GO" id="GO:0032259">
    <property type="term" value="P:methylation"/>
    <property type="evidence" value="ECO:0007669"/>
    <property type="project" value="UniProtKB-KW"/>
</dbReference>
<protein>
    <submittedName>
        <fullName evidence="5">LAMI_0H14070g1_1</fullName>
    </submittedName>
</protein>
<dbReference type="Proteomes" id="UP000191024">
    <property type="component" value="Chromosome H"/>
</dbReference>
<evidence type="ECO:0000256" key="2">
    <source>
        <dbReference type="ARBA" id="ARBA00022603"/>
    </source>
</evidence>
<name>A0A1G4KI57_9SACH</name>
<feature type="domain" description="Methyltransferase type 11" evidence="4">
    <location>
        <begin position="42"/>
        <end position="141"/>
    </location>
</feature>
<accession>A0A1G4KI57</accession>
<dbReference type="CDD" id="cd02440">
    <property type="entry name" value="AdoMet_MTases"/>
    <property type="match status" value="1"/>
</dbReference>
<sequence length="290" mass="33272">MSIYSQANFNSQNYQLNRPTYPESLYEAVINFHGTASREVCVDVGCGTGIATFPLLNYFAKVIGTDPSATMLATAGQLKQNLQVDLQDRTEFLQSSAENVSDVCNDSSVDLITGAECIHWVDHPKFFDAAFKALKPGGTLAYWFYVEPIFLDYPKANKIFQKYIHDDPLYLGPLWKFGMKKHLRSFGLTIEIPANKFEDIESHVYIPLESPKETEFMIRKEEYTANDLCSYVQSFSAYHSWQQEHGKDGKDVARMLIDEITKECQWTPDQRLRVEWGTSYFLARKKKNAY</sequence>
<dbReference type="PANTHER" id="PTHR44942">
    <property type="entry name" value="METHYLTRANSF_11 DOMAIN-CONTAINING PROTEIN"/>
    <property type="match status" value="1"/>
</dbReference>
<dbReference type="Gene3D" id="3.40.50.150">
    <property type="entry name" value="Vaccinia Virus protein VP39"/>
    <property type="match status" value="1"/>
</dbReference>
<proteinExistence type="inferred from homology"/>
<dbReference type="STRING" id="1230905.A0A1G4KI57"/>
<evidence type="ECO:0000259" key="4">
    <source>
        <dbReference type="Pfam" id="PF08241"/>
    </source>
</evidence>
<dbReference type="InterPro" id="IPR013216">
    <property type="entry name" value="Methyltransf_11"/>
</dbReference>
<dbReference type="Pfam" id="PF08241">
    <property type="entry name" value="Methyltransf_11"/>
    <property type="match status" value="1"/>
</dbReference>
<dbReference type="InterPro" id="IPR029063">
    <property type="entry name" value="SAM-dependent_MTases_sf"/>
</dbReference>
<dbReference type="OrthoDB" id="10027013at2759"/>
<evidence type="ECO:0000313" key="6">
    <source>
        <dbReference type="Proteomes" id="UP000191024"/>
    </source>
</evidence>
<organism evidence="5 6">
    <name type="scientific">Lachancea mirantina</name>
    <dbReference type="NCBI Taxonomy" id="1230905"/>
    <lineage>
        <taxon>Eukaryota</taxon>
        <taxon>Fungi</taxon>
        <taxon>Dikarya</taxon>
        <taxon>Ascomycota</taxon>
        <taxon>Saccharomycotina</taxon>
        <taxon>Saccharomycetes</taxon>
        <taxon>Saccharomycetales</taxon>
        <taxon>Saccharomycetaceae</taxon>
        <taxon>Lachancea</taxon>
    </lineage>
</organism>
<reference evidence="6" key="1">
    <citation type="submission" date="2016-03" db="EMBL/GenBank/DDBJ databases">
        <authorList>
            <person name="Devillers H."/>
        </authorList>
    </citation>
    <scope>NUCLEOTIDE SEQUENCE [LARGE SCALE GENOMIC DNA]</scope>
</reference>
<evidence type="ECO:0000313" key="5">
    <source>
        <dbReference type="EMBL" id="SCV04184.1"/>
    </source>
</evidence>
<dbReference type="GO" id="GO:0008757">
    <property type="term" value="F:S-adenosylmethionine-dependent methyltransferase activity"/>
    <property type="evidence" value="ECO:0007669"/>
    <property type="project" value="InterPro"/>
</dbReference>
<dbReference type="EMBL" id="LT598468">
    <property type="protein sequence ID" value="SCV04184.1"/>
    <property type="molecule type" value="Genomic_DNA"/>
</dbReference>
<evidence type="ECO:0000256" key="1">
    <source>
        <dbReference type="ARBA" id="ARBA00008361"/>
    </source>
</evidence>
<dbReference type="PANTHER" id="PTHR44942:SF4">
    <property type="entry name" value="METHYLTRANSFERASE TYPE 11 DOMAIN-CONTAINING PROTEIN"/>
    <property type="match status" value="1"/>
</dbReference>
<dbReference type="SUPFAM" id="SSF53335">
    <property type="entry name" value="S-adenosyl-L-methionine-dependent methyltransferases"/>
    <property type="match status" value="1"/>
</dbReference>